<keyword evidence="2" id="KW-0472">Membrane</keyword>
<feature type="transmembrane region" description="Helical" evidence="2">
    <location>
        <begin position="93"/>
        <end position="118"/>
    </location>
</feature>
<keyword evidence="4" id="KW-1185">Reference proteome</keyword>
<feature type="transmembrane region" description="Helical" evidence="2">
    <location>
        <begin position="171"/>
        <end position="190"/>
    </location>
</feature>
<name>A0ABD5YV29_9EURY</name>
<feature type="transmembrane region" description="Helical" evidence="2">
    <location>
        <begin position="197"/>
        <end position="214"/>
    </location>
</feature>
<reference evidence="3 4" key="1">
    <citation type="journal article" date="2019" name="Int. J. Syst. Evol. Microbiol.">
        <title>The Global Catalogue of Microorganisms (GCM) 10K type strain sequencing project: providing services to taxonomists for standard genome sequencing and annotation.</title>
        <authorList>
            <consortium name="The Broad Institute Genomics Platform"/>
            <consortium name="The Broad Institute Genome Sequencing Center for Infectious Disease"/>
            <person name="Wu L."/>
            <person name="Ma J."/>
        </authorList>
    </citation>
    <scope>NUCLEOTIDE SEQUENCE [LARGE SCALE GENOMIC DNA]</scope>
    <source>
        <strain evidence="3 4">RDMS1</strain>
    </source>
</reference>
<protein>
    <submittedName>
        <fullName evidence="3">Uncharacterized protein</fullName>
    </submittedName>
</protein>
<feature type="transmembrane region" description="Helical" evidence="2">
    <location>
        <begin position="130"/>
        <end position="151"/>
    </location>
</feature>
<feature type="compositionally biased region" description="Basic residues" evidence="1">
    <location>
        <begin position="7"/>
        <end position="22"/>
    </location>
</feature>
<keyword evidence="2" id="KW-1133">Transmembrane helix</keyword>
<feature type="region of interest" description="Disordered" evidence="1">
    <location>
        <begin position="1"/>
        <end position="22"/>
    </location>
</feature>
<comment type="caution">
    <text evidence="3">The sequence shown here is derived from an EMBL/GenBank/DDBJ whole genome shotgun (WGS) entry which is preliminary data.</text>
</comment>
<dbReference type="EMBL" id="JBHTAX010000007">
    <property type="protein sequence ID" value="MFC7193176.1"/>
    <property type="molecule type" value="Genomic_DNA"/>
</dbReference>
<dbReference type="RefSeq" id="WP_390207012.1">
    <property type="nucleotide sequence ID" value="NZ_JBHSZC010000006.1"/>
</dbReference>
<evidence type="ECO:0000256" key="1">
    <source>
        <dbReference type="SAM" id="MobiDB-lite"/>
    </source>
</evidence>
<gene>
    <name evidence="3" type="ORF">ACFQL7_27595</name>
</gene>
<evidence type="ECO:0000313" key="4">
    <source>
        <dbReference type="Proteomes" id="UP001596417"/>
    </source>
</evidence>
<evidence type="ECO:0000313" key="3">
    <source>
        <dbReference type="EMBL" id="MFC7193176.1"/>
    </source>
</evidence>
<dbReference type="Proteomes" id="UP001596417">
    <property type="component" value="Unassembled WGS sequence"/>
</dbReference>
<keyword evidence="2" id="KW-0812">Transmembrane</keyword>
<organism evidence="3 4">
    <name type="scientific">Halocatena marina</name>
    <dbReference type="NCBI Taxonomy" id="2934937"/>
    <lineage>
        <taxon>Archaea</taxon>
        <taxon>Methanobacteriati</taxon>
        <taxon>Methanobacteriota</taxon>
        <taxon>Stenosarchaea group</taxon>
        <taxon>Halobacteria</taxon>
        <taxon>Halobacteriales</taxon>
        <taxon>Natronomonadaceae</taxon>
        <taxon>Halocatena</taxon>
    </lineage>
</organism>
<accession>A0ABD5YV29</accession>
<evidence type="ECO:0000256" key="2">
    <source>
        <dbReference type="SAM" id="Phobius"/>
    </source>
</evidence>
<dbReference type="AlphaFoldDB" id="A0ABD5YV29"/>
<proteinExistence type="predicted"/>
<sequence>MSDRGSRRGGHPSHRVNRRRQPPARHPWIERILIVHSYVILAVTCVGQILHEYAHKRACENLNIPIEEICYFQFDVPPGYVSYRTPRYYGHQIGIALAPLFSNTLLAAILFCGVIGGLDHWGLPPLSDDVLGVWIGFVGAGWLGVSCAMHAVPSRDDANLAWTATVDQFPAIGPVCAFPLVVLAYVLSRLDWIGIDYFYTAALVSGVFSLYHSVPLLRTSVRTLLHIVSGL</sequence>